<name>A0A9X2MG17_9FIRM</name>
<dbReference type="GO" id="GO:0043571">
    <property type="term" value="P:maintenance of CRISPR repeat elements"/>
    <property type="evidence" value="ECO:0007669"/>
    <property type="project" value="InterPro"/>
</dbReference>
<keyword evidence="1" id="KW-0051">Antiviral defense</keyword>
<dbReference type="Pfam" id="PF09704">
    <property type="entry name" value="Cas_Cas5d"/>
    <property type="match status" value="1"/>
</dbReference>
<organism evidence="2 3">
    <name type="scientific">Anaerosalibacter massiliensis</name>
    <dbReference type="NCBI Taxonomy" id="1347392"/>
    <lineage>
        <taxon>Bacteria</taxon>
        <taxon>Bacillati</taxon>
        <taxon>Bacillota</taxon>
        <taxon>Tissierellia</taxon>
        <taxon>Tissierellales</taxon>
        <taxon>Sporanaerobacteraceae</taxon>
        <taxon>Anaerosalibacter</taxon>
    </lineage>
</organism>
<sequence length="64" mass="7442">MNKFKSNPFYMKVFGDYTLFTDPMTKGGGEKFTYQVPSYQALKGIVEACYWKPTFYYVIDSVKA</sequence>
<comment type="caution">
    <text evidence="2">The sequence shown here is derived from an EMBL/GenBank/DDBJ whole genome shotgun (WGS) entry which is preliminary data.</text>
</comment>
<evidence type="ECO:0000313" key="3">
    <source>
        <dbReference type="Proteomes" id="UP001142078"/>
    </source>
</evidence>
<accession>A0A9X2MG17</accession>
<dbReference type="AlphaFoldDB" id="A0A9X2MG17"/>
<dbReference type="InterPro" id="IPR013422">
    <property type="entry name" value="CRISPR-assoc_prot_Cas5_N"/>
</dbReference>
<gene>
    <name evidence="2" type="primary">cas5</name>
    <name evidence="2" type="ORF">NSA23_02145</name>
</gene>
<dbReference type="EMBL" id="JANJZL010000001">
    <property type="protein sequence ID" value="MCR2042911.1"/>
    <property type="molecule type" value="Genomic_DNA"/>
</dbReference>
<dbReference type="NCBIfam" id="TIGR02593">
    <property type="entry name" value="CRISPR_cas5"/>
    <property type="match status" value="1"/>
</dbReference>
<dbReference type="RefSeq" id="WP_257490079.1">
    <property type="nucleotide sequence ID" value="NZ_JANJZL010000001.1"/>
</dbReference>
<proteinExistence type="predicted"/>
<evidence type="ECO:0000256" key="1">
    <source>
        <dbReference type="ARBA" id="ARBA00023118"/>
    </source>
</evidence>
<dbReference type="Gene3D" id="3.30.70.2660">
    <property type="match status" value="1"/>
</dbReference>
<dbReference type="InterPro" id="IPR021124">
    <property type="entry name" value="CRISPR-assoc_prot_Cas5"/>
</dbReference>
<dbReference type="Proteomes" id="UP001142078">
    <property type="component" value="Unassembled WGS sequence"/>
</dbReference>
<protein>
    <submittedName>
        <fullName evidence="2">CRISPR-associated protein Cas5</fullName>
    </submittedName>
</protein>
<evidence type="ECO:0000313" key="2">
    <source>
        <dbReference type="EMBL" id="MCR2042911.1"/>
    </source>
</evidence>
<keyword evidence="3" id="KW-1185">Reference proteome</keyword>
<reference evidence="2" key="1">
    <citation type="submission" date="2022-07" db="EMBL/GenBank/DDBJ databases">
        <title>Enhanced cultured diversity of the mouse gut microbiota enables custom-made synthetic communities.</title>
        <authorList>
            <person name="Afrizal A."/>
        </authorList>
    </citation>
    <scope>NUCLEOTIDE SEQUENCE</scope>
    <source>
        <strain evidence="2">DSM 29482</strain>
    </source>
</reference>
<dbReference type="GO" id="GO:0051607">
    <property type="term" value="P:defense response to virus"/>
    <property type="evidence" value="ECO:0007669"/>
    <property type="project" value="UniProtKB-KW"/>
</dbReference>